<keyword evidence="2" id="KW-1185">Reference proteome</keyword>
<name>A0A5B7F6B6_PORTR</name>
<dbReference type="Proteomes" id="UP000324222">
    <property type="component" value="Unassembled WGS sequence"/>
</dbReference>
<gene>
    <name evidence="1" type="ORF">E2C01_034201</name>
</gene>
<accession>A0A5B7F6B6</accession>
<sequence>MTHSTASSHTTVLPRITQAPYQTSLRGKSSLHPQGQWWEQSRVSRGLHASPALASVYVVVVVVEVVHPESFTAQAQTSTARHSPRHAQSDACLSQWFSCCPEHNTTPQPITRHCPTHPPHQRDTAQPSPAKVCLAFIYTCQDSLAEEEGRKYCQAWPL</sequence>
<evidence type="ECO:0000313" key="1">
    <source>
        <dbReference type="EMBL" id="MPC40638.1"/>
    </source>
</evidence>
<dbReference type="EMBL" id="VSRR010004763">
    <property type="protein sequence ID" value="MPC40638.1"/>
    <property type="molecule type" value="Genomic_DNA"/>
</dbReference>
<proteinExistence type="predicted"/>
<comment type="caution">
    <text evidence="1">The sequence shown here is derived from an EMBL/GenBank/DDBJ whole genome shotgun (WGS) entry which is preliminary data.</text>
</comment>
<evidence type="ECO:0000313" key="2">
    <source>
        <dbReference type="Proteomes" id="UP000324222"/>
    </source>
</evidence>
<reference evidence="1 2" key="1">
    <citation type="submission" date="2019-05" db="EMBL/GenBank/DDBJ databases">
        <title>Another draft genome of Portunus trituberculatus and its Hox gene families provides insights of decapod evolution.</title>
        <authorList>
            <person name="Jeong J.-H."/>
            <person name="Song I."/>
            <person name="Kim S."/>
            <person name="Choi T."/>
            <person name="Kim D."/>
            <person name="Ryu S."/>
            <person name="Kim W."/>
        </authorList>
    </citation>
    <scope>NUCLEOTIDE SEQUENCE [LARGE SCALE GENOMIC DNA]</scope>
    <source>
        <tissue evidence="1">Muscle</tissue>
    </source>
</reference>
<dbReference type="AlphaFoldDB" id="A0A5B7F6B6"/>
<organism evidence="1 2">
    <name type="scientific">Portunus trituberculatus</name>
    <name type="common">Swimming crab</name>
    <name type="synonym">Neptunus trituberculatus</name>
    <dbReference type="NCBI Taxonomy" id="210409"/>
    <lineage>
        <taxon>Eukaryota</taxon>
        <taxon>Metazoa</taxon>
        <taxon>Ecdysozoa</taxon>
        <taxon>Arthropoda</taxon>
        <taxon>Crustacea</taxon>
        <taxon>Multicrustacea</taxon>
        <taxon>Malacostraca</taxon>
        <taxon>Eumalacostraca</taxon>
        <taxon>Eucarida</taxon>
        <taxon>Decapoda</taxon>
        <taxon>Pleocyemata</taxon>
        <taxon>Brachyura</taxon>
        <taxon>Eubrachyura</taxon>
        <taxon>Portunoidea</taxon>
        <taxon>Portunidae</taxon>
        <taxon>Portuninae</taxon>
        <taxon>Portunus</taxon>
    </lineage>
</organism>
<protein>
    <submittedName>
        <fullName evidence="1">Uncharacterized protein</fullName>
    </submittedName>
</protein>